<dbReference type="EMBL" id="JAHLJV010000122">
    <property type="protein sequence ID" value="KAK1569824.1"/>
    <property type="molecule type" value="Genomic_DNA"/>
</dbReference>
<organism evidence="1 2">
    <name type="scientific">Colletotrichum navitas</name>
    <dbReference type="NCBI Taxonomy" id="681940"/>
    <lineage>
        <taxon>Eukaryota</taxon>
        <taxon>Fungi</taxon>
        <taxon>Dikarya</taxon>
        <taxon>Ascomycota</taxon>
        <taxon>Pezizomycotina</taxon>
        <taxon>Sordariomycetes</taxon>
        <taxon>Hypocreomycetidae</taxon>
        <taxon>Glomerellales</taxon>
        <taxon>Glomerellaceae</taxon>
        <taxon>Colletotrichum</taxon>
        <taxon>Colletotrichum graminicola species complex</taxon>
    </lineage>
</organism>
<name>A0AAD8UZI3_9PEZI</name>
<dbReference type="AlphaFoldDB" id="A0AAD8UZI3"/>
<keyword evidence="2" id="KW-1185">Reference proteome</keyword>
<evidence type="ECO:0000313" key="1">
    <source>
        <dbReference type="EMBL" id="KAK1569824.1"/>
    </source>
</evidence>
<comment type="caution">
    <text evidence="1">The sequence shown here is derived from an EMBL/GenBank/DDBJ whole genome shotgun (WGS) entry which is preliminary data.</text>
</comment>
<reference evidence="1" key="1">
    <citation type="submission" date="2021-06" db="EMBL/GenBank/DDBJ databases">
        <title>Comparative genomics, transcriptomics and evolutionary studies reveal genomic signatures of adaptation to plant cell wall in hemibiotrophic fungi.</title>
        <authorList>
            <consortium name="DOE Joint Genome Institute"/>
            <person name="Baroncelli R."/>
            <person name="Diaz J.F."/>
            <person name="Benocci T."/>
            <person name="Peng M."/>
            <person name="Battaglia E."/>
            <person name="Haridas S."/>
            <person name="Andreopoulos W."/>
            <person name="Labutti K."/>
            <person name="Pangilinan J."/>
            <person name="Floch G.L."/>
            <person name="Makela M.R."/>
            <person name="Henrissat B."/>
            <person name="Grigoriev I.V."/>
            <person name="Crouch J.A."/>
            <person name="De Vries R.P."/>
            <person name="Sukno S.A."/>
            <person name="Thon M.R."/>
        </authorList>
    </citation>
    <scope>NUCLEOTIDE SEQUENCE</scope>
    <source>
        <strain evidence="1">CBS 125086</strain>
    </source>
</reference>
<dbReference type="RefSeq" id="XP_060408027.1">
    <property type="nucleotide sequence ID" value="XM_060564300.1"/>
</dbReference>
<dbReference type="GeneID" id="85448540"/>
<evidence type="ECO:0000313" key="2">
    <source>
        <dbReference type="Proteomes" id="UP001230504"/>
    </source>
</evidence>
<sequence length="165" mass="18007">MEGHISSLAQIQYSSSANGDVVAHLVNQAFQAWRPTGGGGGDNDGFVAVESEPPSNGGPVERLCGIGMMFRDAIDLGDYVWSIKHWSTKWAALQGNNQVATIARTNPQALTEAKTALSSYRASGAMLCSQARKMASLMEEKLRAVIEWDQRLRDIRQDRVLNKSL</sequence>
<gene>
    <name evidence="1" type="ORF">LY79DRAFT_674422</name>
</gene>
<accession>A0AAD8UZI3</accession>
<protein>
    <submittedName>
        <fullName evidence="1">Uncharacterized protein</fullName>
    </submittedName>
</protein>
<dbReference type="Proteomes" id="UP001230504">
    <property type="component" value="Unassembled WGS sequence"/>
</dbReference>
<proteinExistence type="predicted"/>